<dbReference type="EMBL" id="AB924612">
    <property type="protein sequence ID" value="BAT24432.1"/>
    <property type="molecule type" value="Genomic_DNA"/>
</dbReference>
<organism evidence="3">
    <name type="scientific">Klebsiella sp. 370</name>
    <dbReference type="NCBI Taxonomy" id="1497842"/>
    <lineage>
        <taxon>Bacteria</taxon>
        <taxon>Pseudomonadati</taxon>
        <taxon>Pseudomonadota</taxon>
        <taxon>Gammaproteobacteria</taxon>
        <taxon>Enterobacterales</taxon>
        <taxon>Enterobacteriaceae</taxon>
        <taxon>Klebsiella/Raoultella group</taxon>
        <taxon>Klebsiella</taxon>
    </lineage>
</organism>
<keyword evidence="1" id="KW-0328">Glycosyltransferase</keyword>
<evidence type="ECO:0000256" key="2">
    <source>
        <dbReference type="ARBA" id="ARBA00022679"/>
    </source>
</evidence>
<reference evidence="3" key="2">
    <citation type="journal article" date="2015" name="Sci. Rep.">
        <title>Genetic analysis of capsular polysaccharide synthesis gene clusters in 79 capsular types of Klebsiella spp.</title>
        <authorList>
            <person name="Pan Y.J."/>
            <person name="Lin T.L."/>
            <person name="Chen C.T."/>
            <person name="Chen Y.Y."/>
            <person name="Hsieh P.F."/>
            <person name="Hsu C.R."/>
            <person name="Wu M.C."/>
            <person name="Wang J.T."/>
        </authorList>
    </citation>
    <scope>NUCLEOTIDE SEQUENCE</scope>
    <source>
        <strain evidence="3">370</strain>
    </source>
</reference>
<evidence type="ECO:0000313" key="3">
    <source>
        <dbReference type="EMBL" id="BAT24432.1"/>
    </source>
</evidence>
<dbReference type="PANTHER" id="PTHR12526">
    <property type="entry name" value="GLYCOSYLTRANSFERASE"/>
    <property type="match status" value="1"/>
</dbReference>
<dbReference type="AlphaFoldDB" id="A0A0P0YTQ2"/>
<dbReference type="Pfam" id="PF13692">
    <property type="entry name" value="Glyco_trans_1_4"/>
    <property type="match status" value="1"/>
</dbReference>
<keyword evidence="2 3" id="KW-0808">Transferase</keyword>
<protein>
    <submittedName>
        <fullName evidence="3">Glycosyl transferase</fullName>
    </submittedName>
</protein>
<gene>
    <name evidence="3" type="primary">wcuM</name>
</gene>
<dbReference type="SUPFAM" id="SSF53756">
    <property type="entry name" value="UDP-Glycosyltransferase/glycogen phosphorylase"/>
    <property type="match status" value="1"/>
</dbReference>
<sequence>MKKLLFLTHITKDLSNGVWKKVQAQANALHELGYLVDLVYYDAGSLVIESHNKKIAYPLLHRYFIFYILSRKINCIYDVVYFRKPHGGLYPLFSFMPINKIRKANVLTKVFFEIPTYPYKNESESFLGYISYLSYKLSLCLFKKNISKILYIGEGPEKIYGIKAQKMNNGVDESRVKFLGSHKRDVTRFTFAGIANLMYWHGYDRLINAIAESEYRDIISFYIVGDTEPEYSRLKKLVHDKGVENQVHFLGRMEDDEINKLLEEVNVCVDALGRHRSGNNNNSSIKSKEYAAMGIPFIKSHVDDAFDNEFFIYQVNADESNINISEIILWYKKLPTDFARKERNFAIDNFSWTKILKNALNS</sequence>
<evidence type="ECO:0000256" key="1">
    <source>
        <dbReference type="ARBA" id="ARBA00022676"/>
    </source>
</evidence>
<dbReference type="Gene3D" id="3.40.50.2000">
    <property type="entry name" value="Glycogen Phosphorylase B"/>
    <property type="match status" value="2"/>
</dbReference>
<accession>A0A0P0YTQ2</accession>
<dbReference type="PANTHER" id="PTHR12526:SF629">
    <property type="entry name" value="TEICHURONIC ACID BIOSYNTHESIS GLYCOSYLTRANSFERASE TUAH-RELATED"/>
    <property type="match status" value="1"/>
</dbReference>
<proteinExistence type="predicted"/>
<name>A0A0P0YTQ2_9ENTR</name>
<reference evidence="3" key="1">
    <citation type="submission" date="2014-04" db="EMBL/GenBank/DDBJ databases">
        <authorList>
            <person name="Harrison E."/>
        </authorList>
    </citation>
    <scope>NUCLEOTIDE SEQUENCE</scope>
    <source>
        <strain evidence="3">370</strain>
    </source>
</reference>
<dbReference type="GO" id="GO:0016757">
    <property type="term" value="F:glycosyltransferase activity"/>
    <property type="evidence" value="ECO:0007669"/>
    <property type="project" value="UniProtKB-KW"/>
</dbReference>